<keyword evidence="1" id="KW-0812">Transmembrane</keyword>
<dbReference type="InterPro" id="IPR021484">
    <property type="entry name" value="DUF3137"/>
</dbReference>
<keyword evidence="1" id="KW-1133">Transmembrane helix</keyword>
<dbReference type="EMBL" id="AP018174">
    <property type="protein sequence ID" value="BAY16004.1"/>
    <property type="molecule type" value="Genomic_DNA"/>
</dbReference>
<sequence>MTHQKLLSAEQADKLLITGNKALKFRHYGEAVQALEEFYQGTDAGFKDYYQAQMWLVKAYKGNEQLEKAIALCQQLTNSEQEVTQIWAKQFISTLLPANYSAIESTSQQPEEKINDCKITKKSLNEFKIFCQENLLDDLKELESVRKQTILSVSFVSIIIFIIFCLLVKLFPIEYLIFCFVNQVPLPYFVIFLFLLGFLGCLWGWIAFYTSAIETYTEGFKSKIIQKIFDFINTNKSLNYSSYASEADNEYTLSAFIHSQIFQALLKPNRIQQQECIFGQVNETPIFFSEISTEVELQHRWIKYLTFSQHLKMLRSMMVPPFVVRMVFGFLLPLYSILLVIKLVKSIPYIIVRILRGEQISYRHFDEEIMRNEVSRRTVFKGLFFQADFNKKISGKTIVLPNLLNTNIHALNQNKENLVKLEDPEFSQYFTVYGDDQIEARYVLSTNLMAKLVQFRKKARKNIYVSFVKNMIYIAVEYADDIFEPKLFKKMLSFAPMREYFENIHLMLDIVEDLNLNRHIWGKD</sequence>
<keyword evidence="1" id="KW-0472">Membrane</keyword>
<name>A0A1Z4GES8_9CYAN</name>
<evidence type="ECO:0000313" key="3">
    <source>
        <dbReference type="Proteomes" id="UP000218287"/>
    </source>
</evidence>
<feature type="transmembrane region" description="Helical" evidence="1">
    <location>
        <begin position="150"/>
        <end position="171"/>
    </location>
</feature>
<organism evidence="2 3">
    <name type="scientific">Anabaenopsis circularis NIES-21</name>
    <dbReference type="NCBI Taxonomy" id="1085406"/>
    <lineage>
        <taxon>Bacteria</taxon>
        <taxon>Bacillati</taxon>
        <taxon>Cyanobacteriota</taxon>
        <taxon>Cyanophyceae</taxon>
        <taxon>Nostocales</taxon>
        <taxon>Nodulariaceae</taxon>
        <taxon>Anabaenopsis</taxon>
    </lineage>
</organism>
<dbReference type="AlphaFoldDB" id="A0A1Z4GES8"/>
<dbReference type="Pfam" id="PF11335">
    <property type="entry name" value="DUF3137"/>
    <property type="match status" value="1"/>
</dbReference>
<reference evidence="2 3" key="1">
    <citation type="submission" date="2017-06" db="EMBL/GenBank/DDBJ databases">
        <title>Genome sequencing of cyanobaciteial culture collection at National Institute for Environmental Studies (NIES).</title>
        <authorList>
            <person name="Hirose Y."/>
            <person name="Shimura Y."/>
            <person name="Fujisawa T."/>
            <person name="Nakamura Y."/>
            <person name="Kawachi M."/>
        </authorList>
    </citation>
    <scope>NUCLEOTIDE SEQUENCE [LARGE SCALE GENOMIC DNA]</scope>
    <source>
        <strain evidence="2 3">NIES-21</strain>
    </source>
</reference>
<feature type="transmembrane region" description="Helical" evidence="1">
    <location>
        <begin position="186"/>
        <end position="208"/>
    </location>
</feature>
<feature type="transmembrane region" description="Helical" evidence="1">
    <location>
        <begin position="322"/>
        <end position="344"/>
    </location>
</feature>
<evidence type="ECO:0000313" key="2">
    <source>
        <dbReference type="EMBL" id="BAY16004.1"/>
    </source>
</evidence>
<evidence type="ECO:0000256" key="1">
    <source>
        <dbReference type="SAM" id="Phobius"/>
    </source>
</evidence>
<dbReference type="Proteomes" id="UP000218287">
    <property type="component" value="Chromosome"/>
</dbReference>
<proteinExistence type="predicted"/>
<gene>
    <name evidence="2" type="ORF">NIES21_18260</name>
</gene>
<accession>A0A1Z4GES8</accession>
<keyword evidence="3" id="KW-1185">Reference proteome</keyword>
<protein>
    <submittedName>
        <fullName evidence="2">Putative Galanin</fullName>
    </submittedName>
</protein>